<dbReference type="AlphaFoldDB" id="A0A9W4XX68"/>
<feature type="region of interest" description="Disordered" evidence="1">
    <location>
        <begin position="23"/>
        <end position="48"/>
    </location>
</feature>
<dbReference type="EMBL" id="CAOQHR010000007">
    <property type="protein sequence ID" value="CAI6337162.1"/>
    <property type="molecule type" value="Genomic_DNA"/>
</dbReference>
<comment type="caution">
    <text evidence="2">The sequence shown here is derived from an EMBL/GenBank/DDBJ whole genome shotgun (WGS) entry which is preliminary data.</text>
</comment>
<accession>A0A9W4XX68</accession>
<keyword evidence="3" id="KW-1185">Reference proteome</keyword>
<organism evidence="2 3">
    <name type="scientific">Periconia digitata</name>
    <dbReference type="NCBI Taxonomy" id="1303443"/>
    <lineage>
        <taxon>Eukaryota</taxon>
        <taxon>Fungi</taxon>
        <taxon>Dikarya</taxon>
        <taxon>Ascomycota</taxon>
        <taxon>Pezizomycotina</taxon>
        <taxon>Dothideomycetes</taxon>
        <taxon>Pleosporomycetidae</taxon>
        <taxon>Pleosporales</taxon>
        <taxon>Massarineae</taxon>
        <taxon>Periconiaceae</taxon>
        <taxon>Periconia</taxon>
    </lineage>
</organism>
<feature type="compositionally biased region" description="Polar residues" evidence="1">
    <location>
        <begin position="39"/>
        <end position="48"/>
    </location>
</feature>
<gene>
    <name evidence="2" type="ORF">PDIGIT_LOCUS10271</name>
</gene>
<evidence type="ECO:0000313" key="3">
    <source>
        <dbReference type="Proteomes" id="UP001152607"/>
    </source>
</evidence>
<evidence type="ECO:0000313" key="2">
    <source>
        <dbReference type="EMBL" id="CAI6337162.1"/>
    </source>
</evidence>
<sequence>MDMDPPGESQWLWSSCSGLLPTSNLQGQSSMEPHMAHTATESSLQRDSSLLPFQRGGRVVTQRAAVCTCSRSTVMPGSDGKWGRESRYVVGRGTGRMQKAVRSERAQFPGREQLRWINKSNNSWKVWGKAEVARLRIP</sequence>
<name>A0A9W4XX68_9PLEO</name>
<proteinExistence type="predicted"/>
<dbReference type="Proteomes" id="UP001152607">
    <property type="component" value="Unassembled WGS sequence"/>
</dbReference>
<reference evidence="2" key="1">
    <citation type="submission" date="2023-01" db="EMBL/GenBank/DDBJ databases">
        <authorList>
            <person name="Van Ghelder C."/>
            <person name="Rancurel C."/>
        </authorList>
    </citation>
    <scope>NUCLEOTIDE SEQUENCE</scope>
    <source>
        <strain evidence="2">CNCM I-4278</strain>
    </source>
</reference>
<protein>
    <submittedName>
        <fullName evidence="2">Uncharacterized protein</fullName>
    </submittedName>
</protein>
<evidence type="ECO:0000256" key="1">
    <source>
        <dbReference type="SAM" id="MobiDB-lite"/>
    </source>
</evidence>